<evidence type="ECO:0000256" key="4">
    <source>
        <dbReference type="ARBA" id="ARBA00023315"/>
    </source>
</evidence>
<dbReference type="GO" id="GO:0009001">
    <property type="term" value="F:serine O-acetyltransferase activity"/>
    <property type="evidence" value="ECO:0007669"/>
    <property type="project" value="UniProtKB-EC"/>
</dbReference>
<keyword evidence="3" id="KW-0677">Repeat</keyword>
<keyword evidence="6" id="KW-1185">Reference proteome</keyword>
<evidence type="ECO:0000313" key="6">
    <source>
        <dbReference type="Proteomes" id="UP000254569"/>
    </source>
</evidence>
<dbReference type="EC" id="2.3.1.30" evidence="5"/>
<dbReference type="PANTHER" id="PTHR42811">
    <property type="entry name" value="SERINE ACETYLTRANSFERASE"/>
    <property type="match status" value="1"/>
</dbReference>
<evidence type="ECO:0000256" key="3">
    <source>
        <dbReference type="ARBA" id="ARBA00022737"/>
    </source>
</evidence>
<dbReference type="SUPFAM" id="SSF51161">
    <property type="entry name" value="Trimeric LpxA-like enzymes"/>
    <property type="match status" value="1"/>
</dbReference>
<gene>
    <name evidence="5" type="primary">cysE_1</name>
    <name evidence="5" type="ORF">NCTC13296_02252</name>
</gene>
<proteinExistence type="inferred from homology"/>
<dbReference type="Pfam" id="PF00132">
    <property type="entry name" value="Hexapep"/>
    <property type="match status" value="1"/>
</dbReference>
<name>A0A379LZA9_9NOCA</name>
<dbReference type="EMBL" id="UGVI01000001">
    <property type="protein sequence ID" value="SUE15390.1"/>
    <property type="molecule type" value="Genomic_DNA"/>
</dbReference>
<dbReference type="Gene3D" id="2.160.10.10">
    <property type="entry name" value="Hexapeptide repeat proteins"/>
    <property type="match status" value="1"/>
</dbReference>
<keyword evidence="4 5" id="KW-0012">Acyltransferase</keyword>
<protein>
    <submittedName>
        <fullName evidence="5">Serine O-acetyltransferase</fullName>
        <ecNumber evidence="5">2.3.1.30</ecNumber>
    </submittedName>
</protein>
<accession>A0A379LZA9</accession>
<dbReference type="CDD" id="cd03354">
    <property type="entry name" value="LbH_SAT"/>
    <property type="match status" value="1"/>
</dbReference>
<keyword evidence="2 5" id="KW-0808">Transferase</keyword>
<dbReference type="InterPro" id="IPR011004">
    <property type="entry name" value="Trimer_LpxA-like_sf"/>
</dbReference>
<dbReference type="PROSITE" id="PS00101">
    <property type="entry name" value="HEXAPEP_TRANSFERASES"/>
    <property type="match status" value="1"/>
</dbReference>
<dbReference type="AlphaFoldDB" id="A0A379LZA9"/>
<dbReference type="InterPro" id="IPR045304">
    <property type="entry name" value="LbH_SAT"/>
</dbReference>
<dbReference type="Proteomes" id="UP000254569">
    <property type="component" value="Unassembled WGS sequence"/>
</dbReference>
<organism evidence="5 6">
    <name type="scientific">Rhodococcus gordoniae</name>
    <dbReference type="NCBI Taxonomy" id="223392"/>
    <lineage>
        <taxon>Bacteria</taxon>
        <taxon>Bacillati</taxon>
        <taxon>Actinomycetota</taxon>
        <taxon>Actinomycetes</taxon>
        <taxon>Mycobacteriales</taxon>
        <taxon>Nocardiaceae</taxon>
        <taxon>Rhodococcus</taxon>
    </lineage>
</organism>
<reference evidence="5 6" key="1">
    <citation type="submission" date="2018-06" db="EMBL/GenBank/DDBJ databases">
        <authorList>
            <consortium name="Pathogen Informatics"/>
            <person name="Doyle S."/>
        </authorList>
    </citation>
    <scope>NUCLEOTIDE SEQUENCE [LARGE SCALE GENOMIC DNA]</scope>
    <source>
        <strain evidence="5 6">NCTC13296</strain>
    </source>
</reference>
<sequence>MSDRNEYLAVVARDEIANIRDFKKFREADLEAYGYERWRFHYRLTEPCLYYQRILRSVELLRALGFRRLGLVRRVYLKWVGIILGISIPPGVFGRGLSIPHYGSIVVNDKVRAGKYCRIHSSTNLGEQNGGAPSLGDGVYIAPGAVLYGDIRVGDRSVVGANSVVSRDVPADVTVAGAPAQVVSAKSSLQVMPRWISNAIERGVPSNSRME</sequence>
<dbReference type="RefSeq" id="WP_084421885.1">
    <property type="nucleotide sequence ID" value="NZ_LPZN01000046.1"/>
</dbReference>
<evidence type="ECO:0000256" key="1">
    <source>
        <dbReference type="ARBA" id="ARBA00007274"/>
    </source>
</evidence>
<evidence type="ECO:0000256" key="2">
    <source>
        <dbReference type="ARBA" id="ARBA00022679"/>
    </source>
</evidence>
<evidence type="ECO:0000313" key="5">
    <source>
        <dbReference type="EMBL" id="SUE15390.1"/>
    </source>
</evidence>
<dbReference type="InterPro" id="IPR018357">
    <property type="entry name" value="Hexapep_transf_CS"/>
</dbReference>
<comment type="similarity">
    <text evidence="1">Belongs to the transferase hexapeptide repeat family.</text>
</comment>
<dbReference type="InterPro" id="IPR001451">
    <property type="entry name" value="Hexapep"/>
</dbReference>